<dbReference type="Pfam" id="PF01565">
    <property type="entry name" value="FAD_binding_4"/>
    <property type="match status" value="1"/>
</dbReference>
<dbReference type="InterPro" id="IPR051264">
    <property type="entry name" value="FAD-oxidored/transferase_4"/>
</dbReference>
<keyword evidence="4" id="KW-0274">FAD</keyword>
<dbReference type="InterPro" id="IPR016167">
    <property type="entry name" value="FAD-bd_PCMH_sub1"/>
</dbReference>
<gene>
    <name evidence="6" type="ORF">GIW81_16315</name>
</gene>
<organism evidence="6 7">
    <name type="scientific">Hyphomicrobium album</name>
    <dbReference type="NCBI Taxonomy" id="2665159"/>
    <lineage>
        <taxon>Bacteria</taxon>
        <taxon>Pseudomonadati</taxon>
        <taxon>Pseudomonadota</taxon>
        <taxon>Alphaproteobacteria</taxon>
        <taxon>Hyphomicrobiales</taxon>
        <taxon>Hyphomicrobiaceae</taxon>
        <taxon>Hyphomicrobium</taxon>
    </lineage>
</organism>
<dbReference type="Gene3D" id="3.30.70.2740">
    <property type="match status" value="1"/>
</dbReference>
<dbReference type="FunFam" id="1.10.45.10:FF:000001">
    <property type="entry name" value="D-lactate dehydrogenase mitochondrial"/>
    <property type="match status" value="1"/>
</dbReference>
<comment type="caution">
    <text evidence="6">The sequence shown here is derived from an EMBL/GenBank/DDBJ whole genome shotgun (WGS) entry which is preliminary data.</text>
</comment>
<dbReference type="PROSITE" id="PS51387">
    <property type="entry name" value="FAD_PCMH"/>
    <property type="match status" value="1"/>
</dbReference>
<dbReference type="Gene3D" id="3.30.43.10">
    <property type="entry name" value="Uridine Diphospho-n-acetylenolpyruvylglucosamine Reductase, domain 2"/>
    <property type="match status" value="1"/>
</dbReference>
<evidence type="ECO:0000256" key="1">
    <source>
        <dbReference type="ARBA" id="ARBA00001974"/>
    </source>
</evidence>
<dbReference type="InterPro" id="IPR016164">
    <property type="entry name" value="FAD-linked_Oxase-like_C"/>
</dbReference>
<dbReference type="InterPro" id="IPR016166">
    <property type="entry name" value="FAD-bd_PCMH"/>
</dbReference>
<dbReference type="EMBL" id="WMBQ01000002">
    <property type="protein sequence ID" value="MTD95904.1"/>
    <property type="molecule type" value="Genomic_DNA"/>
</dbReference>
<dbReference type="Gene3D" id="1.10.45.10">
    <property type="entry name" value="Vanillyl-alcohol Oxidase, Chain A, domain 4"/>
    <property type="match status" value="1"/>
</dbReference>
<dbReference type="GO" id="GO:0003824">
    <property type="term" value="F:catalytic activity"/>
    <property type="evidence" value="ECO:0007669"/>
    <property type="project" value="InterPro"/>
</dbReference>
<evidence type="ECO:0000313" key="7">
    <source>
        <dbReference type="Proteomes" id="UP000440694"/>
    </source>
</evidence>
<keyword evidence="7" id="KW-1185">Reference proteome</keyword>
<proteinExistence type="inferred from homology"/>
<dbReference type="AlphaFoldDB" id="A0A6I3KL79"/>
<dbReference type="SUPFAM" id="SSF56176">
    <property type="entry name" value="FAD-binding/transporter-associated domain-like"/>
    <property type="match status" value="1"/>
</dbReference>
<evidence type="ECO:0000313" key="6">
    <source>
        <dbReference type="EMBL" id="MTD95904.1"/>
    </source>
</evidence>
<evidence type="ECO:0000259" key="5">
    <source>
        <dbReference type="PROSITE" id="PS51387"/>
    </source>
</evidence>
<protein>
    <submittedName>
        <fullName evidence="6">FAD-binding protein</fullName>
    </submittedName>
</protein>
<evidence type="ECO:0000256" key="2">
    <source>
        <dbReference type="ARBA" id="ARBA00008000"/>
    </source>
</evidence>
<dbReference type="InterPro" id="IPR036318">
    <property type="entry name" value="FAD-bd_PCMH-like_sf"/>
</dbReference>
<dbReference type="Gene3D" id="3.30.465.10">
    <property type="match status" value="1"/>
</dbReference>
<name>A0A6I3KL79_9HYPH</name>
<keyword evidence="3" id="KW-0285">Flavoprotein</keyword>
<dbReference type="PANTHER" id="PTHR43716:SF2">
    <property type="entry name" value="BLL6224 PROTEIN"/>
    <property type="match status" value="1"/>
</dbReference>
<dbReference type="PANTHER" id="PTHR43716">
    <property type="entry name" value="D-2-HYDROXYGLUTARATE DEHYDROGENASE, MITOCHONDRIAL"/>
    <property type="match status" value="1"/>
</dbReference>
<dbReference type="GO" id="GO:0022904">
    <property type="term" value="P:respiratory electron transport chain"/>
    <property type="evidence" value="ECO:0007669"/>
    <property type="project" value="TreeGrafter"/>
</dbReference>
<evidence type="ECO:0000256" key="3">
    <source>
        <dbReference type="ARBA" id="ARBA00022630"/>
    </source>
</evidence>
<dbReference type="InterPro" id="IPR006094">
    <property type="entry name" value="Oxid_FAD_bind_N"/>
</dbReference>
<dbReference type="InterPro" id="IPR004113">
    <property type="entry name" value="FAD-bd_oxidored_4_C"/>
</dbReference>
<comment type="similarity">
    <text evidence="2">Belongs to the FAD-binding oxidoreductase/transferase type 4 family.</text>
</comment>
<evidence type="ECO:0000256" key="4">
    <source>
        <dbReference type="ARBA" id="ARBA00022827"/>
    </source>
</evidence>
<dbReference type="InterPro" id="IPR016171">
    <property type="entry name" value="Vanillyl_alc_oxidase_C-sub2"/>
</dbReference>
<feature type="domain" description="FAD-binding PCMH-type" evidence="5">
    <location>
        <begin position="28"/>
        <end position="209"/>
    </location>
</feature>
<dbReference type="Pfam" id="PF02913">
    <property type="entry name" value="FAD-oxidase_C"/>
    <property type="match status" value="1"/>
</dbReference>
<dbReference type="SUPFAM" id="SSF55103">
    <property type="entry name" value="FAD-linked oxidases, C-terminal domain"/>
    <property type="match status" value="1"/>
</dbReference>
<dbReference type="Proteomes" id="UP000440694">
    <property type="component" value="Unassembled WGS sequence"/>
</dbReference>
<dbReference type="InterPro" id="IPR016169">
    <property type="entry name" value="FAD-bd_PCMH_sub2"/>
</dbReference>
<dbReference type="GO" id="GO:0071949">
    <property type="term" value="F:FAD binding"/>
    <property type="evidence" value="ECO:0007669"/>
    <property type="project" value="InterPro"/>
</dbReference>
<reference evidence="6 7" key="1">
    <citation type="submission" date="2019-11" db="EMBL/GenBank/DDBJ databases">
        <title>Identification of a novel strain.</title>
        <authorList>
            <person name="Xu Q."/>
            <person name="Wang G."/>
        </authorList>
    </citation>
    <scope>NUCLEOTIDE SEQUENCE [LARGE SCALE GENOMIC DNA]</scope>
    <source>
        <strain evidence="7">xq</strain>
    </source>
</reference>
<comment type="cofactor">
    <cofactor evidence="1">
        <name>FAD</name>
        <dbReference type="ChEBI" id="CHEBI:57692"/>
    </cofactor>
</comment>
<sequence>MVEIVGSAHAIADPDAQSPYLHELRGLYVGKTPLVLRPASTREVAEILAIANEARIGVVPQGGNTGLVGGQTPSPDGSEIVLSLSRLDRVRAVDAQGGTMIVEAGVTLAAAQEAAARVDRLFPLSLASEASCQIGGALATNAGGTGVLAYGNARALTLGVEVVTADGQVWDGLRTLKKDNTGYDLRDLFVGSEGTLGVITAAALKLYPRPAETAVALAALPDIDAVARLFRLAEARGHAGLTAFEFMSRVTLELVTRHIPNSKLPLRTPAAWYVLLEISSPETGGLADATLQRLLTEASEQGLVTDAVVAASLAQAQALWRLRETASEAQRHEGGSIKHDVSVPVARIPEFIAAASATVERVCPGARPVAFGHFGDGNVHFNVTQPAGMDKAAFLALWSEMAGAVHDVVGALSGSISAEHGIGQLKRRELLRFKSPLEIALMRKIKAALDPHGILNPGKLL</sequence>
<accession>A0A6I3KL79</accession>
<dbReference type="Gene3D" id="3.30.70.2190">
    <property type="match status" value="1"/>
</dbReference>